<feature type="domain" description="Glycoside hydrolase family 29 N-terminal" evidence="7">
    <location>
        <begin position="21"/>
        <end position="73"/>
    </location>
</feature>
<dbReference type="SUPFAM" id="SSF51445">
    <property type="entry name" value="(Trans)glycosidases"/>
    <property type="match status" value="1"/>
</dbReference>
<dbReference type="InterPro" id="IPR017853">
    <property type="entry name" value="GH"/>
</dbReference>
<organism evidence="8 9">
    <name type="scientific">Callosobruchus maculatus</name>
    <name type="common">Southern cowpea weevil</name>
    <name type="synonym">Pulse bruchid</name>
    <dbReference type="NCBI Taxonomy" id="64391"/>
    <lineage>
        <taxon>Eukaryota</taxon>
        <taxon>Metazoa</taxon>
        <taxon>Ecdysozoa</taxon>
        <taxon>Arthropoda</taxon>
        <taxon>Hexapoda</taxon>
        <taxon>Insecta</taxon>
        <taxon>Pterygota</taxon>
        <taxon>Neoptera</taxon>
        <taxon>Endopterygota</taxon>
        <taxon>Coleoptera</taxon>
        <taxon>Polyphaga</taxon>
        <taxon>Cucujiformia</taxon>
        <taxon>Chrysomeloidea</taxon>
        <taxon>Chrysomelidae</taxon>
        <taxon>Bruchinae</taxon>
        <taxon>Bruchini</taxon>
        <taxon>Callosobruchus</taxon>
    </lineage>
</organism>
<comment type="similarity">
    <text evidence="1">Belongs to the glycosyl hydrolase 29 family.</text>
</comment>
<dbReference type="OrthoDB" id="6730343at2759"/>
<dbReference type="AlphaFoldDB" id="A0A653BHM5"/>
<evidence type="ECO:0000259" key="7">
    <source>
        <dbReference type="Pfam" id="PF01120"/>
    </source>
</evidence>
<keyword evidence="4" id="KW-0378">Hydrolase</keyword>
<evidence type="ECO:0000256" key="5">
    <source>
        <dbReference type="ARBA" id="ARBA00023295"/>
    </source>
</evidence>
<accession>A0A653BHM5</accession>
<name>A0A653BHM5_CALMS</name>
<dbReference type="GO" id="GO:0004560">
    <property type="term" value="F:alpha-L-fucosidase activity"/>
    <property type="evidence" value="ECO:0007669"/>
    <property type="project" value="UniProtKB-EC"/>
</dbReference>
<dbReference type="PANTHER" id="PTHR10030:SF37">
    <property type="entry name" value="ALPHA-L-FUCOSIDASE-RELATED"/>
    <property type="match status" value="1"/>
</dbReference>
<feature type="signal peptide" evidence="6">
    <location>
        <begin position="1"/>
        <end position="20"/>
    </location>
</feature>
<evidence type="ECO:0000256" key="4">
    <source>
        <dbReference type="ARBA" id="ARBA00022801"/>
    </source>
</evidence>
<dbReference type="GO" id="GO:0016139">
    <property type="term" value="P:glycoside catabolic process"/>
    <property type="evidence" value="ECO:0007669"/>
    <property type="project" value="TreeGrafter"/>
</dbReference>
<evidence type="ECO:0000256" key="1">
    <source>
        <dbReference type="ARBA" id="ARBA00007951"/>
    </source>
</evidence>
<sequence>MKTAFGLAFVLFSYLSYINGVKYEPNWDSLDTRPVPKWFDEAKVGIFLHWGVFSVPSFGSEWFWKYWKSDTTGYMDGYRIQNETEDGKPIAY</sequence>
<gene>
    <name evidence="8" type="ORF">CALMAC_LOCUS1088</name>
</gene>
<dbReference type="Gene3D" id="3.20.20.80">
    <property type="entry name" value="Glycosidases"/>
    <property type="match status" value="1"/>
</dbReference>
<keyword evidence="3 6" id="KW-0732">Signal</keyword>
<keyword evidence="9" id="KW-1185">Reference proteome</keyword>
<dbReference type="PANTHER" id="PTHR10030">
    <property type="entry name" value="ALPHA-L-FUCOSIDASE"/>
    <property type="match status" value="1"/>
</dbReference>
<evidence type="ECO:0000256" key="2">
    <source>
        <dbReference type="ARBA" id="ARBA00012662"/>
    </source>
</evidence>
<keyword evidence="5" id="KW-0326">Glycosidase</keyword>
<dbReference type="GO" id="GO:0005764">
    <property type="term" value="C:lysosome"/>
    <property type="evidence" value="ECO:0007669"/>
    <property type="project" value="TreeGrafter"/>
</dbReference>
<dbReference type="InterPro" id="IPR000933">
    <property type="entry name" value="Glyco_hydro_29"/>
</dbReference>
<protein>
    <recommendedName>
        <fullName evidence="2">alpha-L-fucosidase</fullName>
        <ecNumber evidence="2">3.2.1.51</ecNumber>
    </recommendedName>
</protein>
<dbReference type="InterPro" id="IPR057739">
    <property type="entry name" value="Glyco_hydro_29_N"/>
</dbReference>
<dbReference type="GO" id="GO:0006004">
    <property type="term" value="P:fucose metabolic process"/>
    <property type="evidence" value="ECO:0007669"/>
    <property type="project" value="TreeGrafter"/>
</dbReference>
<reference evidence="8 9" key="1">
    <citation type="submission" date="2019-01" db="EMBL/GenBank/DDBJ databases">
        <authorList>
            <person name="Sayadi A."/>
        </authorList>
    </citation>
    <scope>NUCLEOTIDE SEQUENCE [LARGE SCALE GENOMIC DNA]</scope>
</reference>
<evidence type="ECO:0000256" key="6">
    <source>
        <dbReference type="SAM" id="SignalP"/>
    </source>
</evidence>
<proteinExistence type="inferred from homology"/>
<evidence type="ECO:0000313" key="8">
    <source>
        <dbReference type="EMBL" id="VEN35087.1"/>
    </source>
</evidence>
<dbReference type="EC" id="3.2.1.51" evidence="2"/>
<evidence type="ECO:0000256" key="3">
    <source>
        <dbReference type="ARBA" id="ARBA00022729"/>
    </source>
</evidence>
<dbReference type="EMBL" id="CAACVG010001216">
    <property type="protein sequence ID" value="VEN35087.1"/>
    <property type="molecule type" value="Genomic_DNA"/>
</dbReference>
<dbReference type="Pfam" id="PF01120">
    <property type="entry name" value="Alpha_L_fucos"/>
    <property type="match status" value="1"/>
</dbReference>
<evidence type="ECO:0000313" key="9">
    <source>
        <dbReference type="Proteomes" id="UP000410492"/>
    </source>
</evidence>
<feature type="chain" id="PRO_5024905805" description="alpha-L-fucosidase" evidence="6">
    <location>
        <begin position="21"/>
        <end position="92"/>
    </location>
</feature>
<dbReference type="Proteomes" id="UP000410492">
    <property type="component" value="Unassembled WGS sequence"/>
</dbReference>